<gene>
    <name evidence="1" type="ORF">GCM10010347_65500</name>
</gene>
<comment type="caution">
    <text evidence="1">The sequence shown here is derived from an EMBL/GenBank/DDBJ whole genome shotgun (WGS) entry which is preliminary data.</text>
</comment>
<evidence type="ECO:0000313" key="1">
    <source>
        <dbReference type="EMBL" id="GHB85466.1"/>
    </source>
</evidence>
<reference evidence="2" key="1">
    <citation type="journal article" date="2019" name="Int. J. Syst. Evol. Microbiol.">
        <title>The Global Catalogue of Microorganisms (GCM) 10K type strain sequencing project: providing services to taxonomists for standard genome sequencing and annotation.</title>
        <authorList>
            <consortium name="The Broad Institute Genomics Platform"/>
            <consortium name="The Broad Institute Genome Sequencing Center for Infectious Disease"/>
            <person name="Wu L."/>
            <person name="Ma J."/>
        </authorList>
    </citation>
    <scope>NUCLEOTIDE SEQUENCE [LARGE SCALE GENOMIC DNA]</scope>
    <source>
        <strain evidence="2">JCM 4738</strain>
    </source>
</reference>
<name>A0ABQ3F5I1_9ACTN</name>
<keyword evidence="2" id="KW-1185">Reference proteome</keyword>
<sequence length="134" mass="14633">MVVVEFGALGAAGVQVVADRNDAVRLLVRQFLQALQSLRGDPADKVRDRRFGPACSSGTRVLNPTTVKSALSTMRYRILLLPSIVRRKAIRDWELSAAPVRRAILEASWMGKPRTWRCGALCCDQAGPGRSGPC</sequence>
<dbReference type="EMBL" id="BMVP01000028">
    <property type="protein sequence ID" value="GHB85466.1"/>
    <property type="molecule type" value="Genomic_DNA"/>
</dbReference>
<dbReference type="Proteomes" id="UP000642673">
    <property type="component" value="Unassembled WGS sequence"/>
</dbReference>
<protein>
    <submittedName>
        <fullName evidence="1">Uncharacterized protein</fullName>
    </submittedName>
</protein>
<proteinExistence type="predicted"/>
<accession>A0ABQ3F5I1</accession>
<organism evidence="1 2">
    <name type="scientific">Streptomyces cirratus</name>
    <dbReference type="NCBI Taxonomy" id="68187"/>
    <lineage>
        <taxon>Bacteria</taxon>
        <taxon>Bacillati</taxon>
        <taxon>Actinomycetota</taxon>
        <taxon>Actinomycetes</taxon>
        <taxon>Kitasatosporales</taxon>
        <taxon>Streptomycetaceae</taxon>
        <taxon>Streptomyces</taxon>
    </lineage>
</organism>
<evidence type="ECO:0000313" key="2">
    <source>
        <dbReference type="Proteomes" id="UP000642673"/>
    </source>
</evidence>